<protein>
    <submittedName>
        <fullName evidence="1">Uncharacterized protein</fullName>
    </submittedName>
</protein>
<sequence length="23" mass="2794">MQIICFNSCDRSSFSTEFKWNFC</sequence>
<reference evidence="1" key="2">
    <citation type="journal article" date="2015" name="Data Brief">
        <title>Shoot transcriptome of the giant reed, Arundo donax.</title>
        <authorList>
            <person name="Barrero R.A."/>
            <person name="Guerrero F.D."/>
            <person name="Moolhuijzen P."/>
            <person name="Goolsby J.A."/>
            <person name="Tidwell J."/>
            <person name="Bellgard S.E."/>
            <person name="Bellgard M.I."/>
        </authorList>
    </citation>
    <scope>NUCLEOTIDE SEQUENCE</scope>
    <source>
        <tissue evidence="1">Shoot tissue taken approximately 20 cm above the soil surface</tissue>
    </source>
</reference>
<reference evidence="1" key="1">
    <citation type="submission" date="2014-09" db="EMBL/GenBank/DDBJ databases">
        <authorList>
            <person name="Magalhaes I.L.F."/>
            <person name="Oliveira U."/>
            <person name="Santos F.R."/>
            <person name="Vidigal T.H.D.A."/>
            <person name="Brescovit A.D."/>
            <person name="Santos A.J."/>
        </authorList>
    </citation>
    <scope>NUCLEOTIDE SEQUENCE</scope>
    <source>
        <tissue evidence="1">Shoot tissue taken approximately 20 cm above the soil surface</tissue>
    </source>
</reference>
<accession>A0A0A9ASU3</accession>
<evidence type="ECO:0000313" key="1">
    <source>
        <dbReference type="EMBL" id="JAD51990.1"/>
    </source>
</evidence>
<proteinExistence type="predicted"/>
<organism evidence="1">
    <name type="scientific">Arundo donax</name>
    <name type="common">Giant reed</name>
    <name type="synonym">Donax arundinaceus</name>
    <dbReference type="NCBI Taxonomy" id="35708"/>
    <lineage>
        <taxon>Eukaryota</taxon>
        <taxon>Viridiplantae</taxon>
        <taxon>Streptophyta</taxon>
        <taxon>Embryophyta</taxon>
        <taxon>Tracheophyta</taxon>
        <taxon>Spermatophyta</taxon>
        <taxon>Magnoliopsida</taxon>
        <taxon>Liliopsida</taxon>
        <taxon>Poales</taxon>
        <taxon>Poaceae</taxon>
        <taxon>PACMAD clade</taxon>
        <taxon>Arundinoideae</taxon>
        <taxon>Arundineae</taxon>
        <taxon>Arundo</taxon>
    </lineage>
</organism>
<dbReference type="AlphaFoldDB" id="A0A0A9ASU3"/>
<dbReference type="EMBL" id="GBRH01245905">
    <property type="protein sequence ID" value="JAD51990.1"/>
    <property type="molecule type" value="Transcribed_RNA"/>
</dbReference>
<name>A0A0A9ASU3_ARUDO</name>